<feature type="region of interest" description="Disordered" evidence="1">
    <location>
        <begin position="456"/>
        <end position="477"/>
    </location>
</feature>
<feature type="compositionally biased region" description="Polar residues" evidence="1">
    <location>
        <begin position="467"/>
        <end position="477"/>
    </location>
</feature>
<protein>
    <recommendedName>
        <fullName evidence="4">Secreted protein</fullName>
    </recommendedName>
</protein>
<evidence type="ECO:0008006" key="4">
    <source>
        <dbReference type="Google" id="ProtNLM"/>
    </source>
</evidence>
<name>A0AA37V0U4_9BACT</name>
<evidence type="ECO:0000256" key="1">
    <source>
        <dbReference type="SAM" id="MobiDB-lite"/>
    </source>
</evidence>
<dbReference type="SUPFAM" id="SSF75011">
    <property type="entry name" value="3-carboxy-cis,cis-mucoante lactonizing enzyme"/>
    <property type="match status" value="1"/>
</dbReference>
<dbReference type="EMBL" id="BRXS01000002">
    <property type="protein sequence ID" value="GLC25150.1"/>
    <property type="molecule type" value="Genomic_DNA"/>
</dbReference>
<accession>A0AA37V0U4</accession>
<dbReference type="Pfam" id="PF08309">
    <property type="entry name" value="LVIVD"/>
    <property type="match status" value="2"/>
</dbReference>
<keyword evidence="3" id="KW-1185">Reference proteome</keyword>
<evidence type="ECO:0000313" key="3">
    <source>
        <dbReference type="Proteomes" id="UP001161325"/>
    </source>
</evidence>
<organism evidence="2 3">
    <name type="scientific">Roseisolibacter agri</name>
    <dbReference type="NCBI Taxonomy" id="2014610"/>
    <lineage>
        <taxon>Bacteria</taxon>
        <taxon>Pseudomonadati</taxon>
        <taxon>Gemmatimonadota</taxon>
        <taxon>Gemmatimonadia</taxon>
        <taxon>Gemmatimonadales</taxon>
        <taxon>Gemmatimonadaceae</taxon>
        <taxon>Roseisolibacter</taxon>
    </lineage>
</organism>
<dbReference type="Proteomes" id="UP001161325">
    <property type="component" value="Unassembled WGS sequence"/>
</dbReference>
<dbReference type="AlphaFoldDB" id="A0AA37V0U4"/>
<evidence type="ECO:0000313" key="2">
    <source>
        <dbReference type="EMBL" id="GLC25150.1"/>
    </source>
</evidence>
<sequence>MLAVNPHPESHLMESVRWTRVVLPTLAALALAPALLAAQTYPPGNDPRDNLKAGLHDAGEAAKGMKLVGHTGKPAPFDSARGLTFVNSDLAFKGNLVYQGNFAGFSIWDVSNPASPVMLSAVECFTSQGDPSIVGNLLFVSAEGGGNRKDCGKGGVENPADHMAGVRIYDVSNPRAPRLVKNVETCKGSHTHTVIPDPKNKDVIYLYVSGSQGARPDSELAGCRNGTDPADTTNSLYRLDVIKVSLSKPEDAAVVTGARIFTGLTPAPRRGGQQRPARQLSGADSAMMAAMMANGPRNCHDVTAYPEMGLLAGACASHGLLVDISNPEKPKRLAAAADTNFSLWHTAVFSNDGKKVVFTDEWGGGTSPNCQKQHPLEMGGNTTLTINPDKTLKQRAYFKLPSAQSAQENCVSHNGSLIPIPGRDVMVQGWYQGGVDVIDFTDADKPVEIAYFDRGPIDNPPLIDQGPPSQTRQPQRSTIGGSWGAYWYNGRIYSSEMARGLDILELTPSEHLTQNEIDAAKLVMMREFNPQSQPRIVWPAAFPVVRAYLDQLGRNDGLPAARRSAIAAALDAAEKQSGTAQRSALMTLATQVSRDANGAKDAAKVRTMAQAIRDLAGATNAVTK</sequence>
<gene>
    <name evidence="2" type="ORF">rosag_16630</name>
</gene>
<dbReference type="InterPro" id="IPR013211">
    <property type="entry name" value="LVIVD"/>
</dbReference>
<reference evidence="2" key="1">
    <citation type="submission" date="2022-08" db="EMBL/GenBank/DDBJ databases">
        <title>Draft genome sequencing of Roseisolibacter agri AW1220.</title>
        <authorList>
            <person name="Tobiishi Y."/>
            <person name="Tonouchi A."/>
        </authorList>
    </citation>
    <scope>NUCLEOTIDE SEQUENCE</scope>
    <source>
        <strain evidence="2">AW1220</strain>
    </source>
</reference>
<comment type="caution">
    <text evidence="2">The sequence shown here is derived from an EMBL/GenBank/DDBJ whole genome shotgun (WGS) entry which is preliminary data.</text>
</comment>
<proteinExistence type="predicted"/>